<dbReference type="Gene3D" id="1.25.10.10">
    <property type="entry name" value="Leucine-rich Repeat Variant"/>
    <property type="match status" value="2"/>
</dbReference>
<dbReference type="InterPro" id="IPR016024">
    <property type="entry name" value="ARM-type_fold"/>
</dbReference>
<dbReference type="VEuPathDB" id="TrichDB:TRFO_07505"/>
<proteinExistence type="predicted"/>
<organism evidence="2 3">
    <name type="scientific">Tritrichomonas foetus</name>
    <dbReference type="NCBI Taxonomy" id="1144522"/>
    <lineage>
        <taxon>Eukaryota</taxon>
        <taxon>Metamonada</taxon>
        <taxon>Parabasalia</taxon>
        <taxon>Tritrichomonadida</taxon>
        <taxon>Tritrichomonadidae</taxon>
        <taxon>Tritrichomonas</taxon>
    </lineage>
</organism>
<name>A0A1J4JS67_9EUKA</name>
<accession>A0A1J4JS67</accession>
<reference evidence="2" key="1">
    <citation type="submission" date="2016-10" db="EMBL/GenBank/DDBJ databases">
        <authorList>
            <person name="Benchimol M."/>
            <person name="Almeida L.G."/>
            <person name="Vasconcelos A.T."/>
            <person name="Perreira-Neves A."/>
            <person name="Rosa I.A."/>
            <person name="Tasca T."/>
            <person name="Bogo M.R."/>
            <person name="de Souza W."/>
        </authorList>
    </citation>
    <scope>NUCLEOTIDE SEQUENCE [LARGE SCALE GENOMIC DNA]</scope>
    <source>
        <strain evidence="2">K</strain>
    </source>
</reference>
<comment type="caution">
    <text evidence="2">The sequence shown here is derived from an EMBL/GenBank/DDBJ whole genome shotgun (WGS) entry which is preliminary data.</text>
</comment>
<dbReference type="SUPFAM" id="SSF48371">
    <property type="entry name" value="ARM repeat"/>
    <property type="match status" value="1"/>
</dbReference>
<evidence type="ECO:0000256" key="1">
    <source>
        <dbReference type="SAM" id="MobiDB-lite"/>
    </source>
</evidence>
<feature type="region of interest" description="Disordered" evidence="1">
    <location>
        <begin position="1"/>
        <end position="29"/>
    </location>
</feature>
<gene>
    <name evidence="2" type="ORF">TRFO_07505</name>
</gene>
<protein>
    <submittedName>
        <fullName evidence="2">Uncharacterized protein</fullName>
    </submittedName>
</protein>
<dbReference type="OrthoDB" id="10264611at2759"/>
<dbReference type="RefSeq" id="XP_068354738.1">
    <property type="nucleotide sequence ID" value="XM_068493718.1"/>
</dbReference>
<dbReference type="AlphaFoldDB" id="A0A1J4JS67"/>
<keyword evidence="3" id="KW-1185">Reference proteome</keyword>
<dbReference type="InterPro" id="IPR011989">
    <property type="entry name" value="ARM-like"/>
</dbReference>
<evidence type="ECO:0000313" key="3">
    <source>
        <dbReference type="Proteomes" id="UP000179807"/>
    </source>
</evidence>
<dbReference type="Proteomes" id="UP000179807">
    <property type="component" value="Unassembled WGS sequence"/>
</dbReference>
<dbReference type="EMBL" id="MLAK01000904">
    <property type="protein sequence ID" value="OHT01602.1"/>
    <property type="molecule type" value="Genomic_DNA"/>
</dbReference>
<dbReference type="GeneID" id="94828422"/>
<sequence length="518" mass="58446">MSRAIVQPLIRTPGKSPKRVPKKNAPMPSIIRPVLPPIHNRRLVDSALGMRPTTPINVTAEEGQEEVVQLPLHSVASMKKFEEALLDEPATSRSSALLDLIPNLNSGDPESVLDDILKRFPWDNESMVSIDFRVYHILTQALFTLIRDSYQSGQMSPLFFKALAISFKIMPPGDRELLTIVVKLLYKMSRISDFDSMFLQCQLIKKLIDIAFTQYGEISLYSAAILRYISANKENAEEILKYDTLKLICKALNTSIQREKFKPDYALYSYQVISLFAQLYDHIKDFTLICRFSLPLYLLDIVTIYMNDIGIQAAISKALSLMMLEKDCVEVLEGEDLTPFFILMQSKTPKIIESAALALANAMNISDLIIDGVCEVSMPLGLTQLCEMLKLPINIQLKVSVLRCLSKASQLQNGINPILLYLNTLIPLLETPIDDLETWSNEEMVVANVLIILKNGAIVDNERISGLMKGRMDSLMHYGIIDYVIDLMRVLMKTEEGKEVCREVSEIEEVKMCLGEIE</sequence>
<evidence type="ECO:0000313" key="2">
    <source>
        <dbReference type="EMBL" id="OHT01602.1"/>
    </source>
</evidence>